<proteinExistence type="predicted"/>
<dbReference type="EMBL" id="BAMD01000042">
    <property type="protein sequence ID" value="GAF04320.1"/>
    <property type="molecule type" value="Genomic_DNA"/>
</dbReference>
<name>W7Y086_9BACT</name>
<dbReference type="Proteomes" id="UP000019402">
    <property type="component" value="Unassembled WGS sequence"/>
</dbReference>
<dbReference type="STRING" id="869213.GCA_000517085_00569"/>
<gene>
    <name evidence="2" type="ORF">JCM21142_73022</name>
</gene>
<evidence type="ECO:0000256" key="1">
    <source>
        <dbReference type="SAM" id="MobiDB-lite"/>
    </source>
</evidence>
<evidence type="ECO:0000313" key="2">
    <source>
        <dbReference type="EMBL" id="GAF04320.1"/>
    </source>
</evidence>
<evidence type="ECO:0000313" key="3">
    <source>
        <dbReference type="Proteomes" id="UP000019402"/>
    </source>
</evidence>
<dbReference type="RefSeq" id="WP_052342957.1">
    <property type="nucleotide sequence ID" value="NZ_BAMD01000042.1"/>
</dbReference>
<dbReference type="AlphaFoldDB" id="W7Y086"/>
<comment type="caution">
    <text evidence="2">The sequence shown here is derived from an EMBL/GenBank/DDBJ whole genome shotgun (WGS) entry which is preliminary data.</text>
</comment>
<keyword evidence="3" id="KW-1185">Reference proteome</keyword>
<organism evidence="2 3">
    <name type="scientific">Saccharicrinis fermentans DSM 9555 = JCM 21142</name>
    <dbReference type="NCBI Taxonomy" id="869213"/>
    <lineage>
        <taxon>Bacteria</taxon>
        <taxon>Pseudomonadati</taxon>
        <taxon>Bacteroidota</taxon>
        <taxon>Bacteroidia</taxon>
        <taxon>Marinilabiliales</taxon>
        <taxon>Marinilabiliaceae</taxon>
        <taxon>Saccharicrinis</taxon>
    </lineage>
</organism>
<accession>W7Y086</accession>
<reference evidence="2 3" key="1">
    <citation type="journal article" date="2014" name="Genome Announc.">
        <title>Draft Genome Sequence of Cytophaga fermentans JCM 21142T, a Facultative Anaerobe Isolated from Marine Mud.</title>
        <authorList>
            <person name="Starns D."/>
            <person name="Oshima K."/>
            <person name="Suda W."/>
            <person name="Iino T."/>
            <person name="Yuki M."/>
            <person name="Inoue J."/>
            <person name="Kitamura K."/>
            <person name="Iida T."/>
            <person name="Darby A."/>
            <person name="Hattori M."/>
            <person name="Ohkuma M."/>
        </authorList>
    </citation>
    <scope>NUCLEOTIDE SEQUENCE [LARGE SCALE GENOMIC DNA]</scope>
    <source>
        <strain evidence="2 3">JCM 21142</strain>
    </source>
</reference>
<feature type="region of interest" description="Disordered" evidence="1">
    <location>
        <begin position="78"/>
        <end position="97"/>
    </location>
</feature>
<protein>
    <submittedName>
        <fullName evidence="2">Uncharacterized protein</fullName>
    </submittedName>
</protein>
<dbReference type="OrthoDB" id="1123263at2"/>
<sequence length="97" mass="11409">MTKNNNYTHISSFDDFREEKIKLYYQIRLSEKKLEIKKMELQEYLNPMRFVSAIFNDLSQYVLNLFKSFISGFMQKAETSNAEKATTPKSSDSTSET</sequence>